<dbReference type="PANTHER" id="PTHR11524">
    <property type="entry name" value="60S RIBOSOMAL PROTEIN L7"/>
    <property type="match status" value="1"/>
</dbReference>
<protein>
    <recommendedName>
        <fullName evidence="2">Large ribosomal subunit protein uL30-like ferredoxin-like fold domain-containing protein</fullName>
    </recommendedName>
</protein>
<dbReference type="EMBL" id="VEPZ02000505">
    <property type="protein sequence ID" value="KAE8723744.1"/>
    <property type="molecule type" value="Genomic_DNA"/>
</dbReference>
<dbReference type="SUPFAM" id="SSF55129">
    <property type="entry name" value="Ribosomal protein L30p/L7e"/>
    <property type="match status" value="1"/>
</dbReference>
<gene>
    <name evidence="3" type="ORF">F3Y22_tig00011761pilonHSYRG00080</name>
</gene>
<evidence type="ECO:0000313" key="4">
    <source>
        <dbReference type="Proteomes" id="UP000436088"/>
    </source>
</evidence>
<evidence type="ECO:0000313" key="3">
    <source>
        <dbReference type="EMBL" id="KAE8723744.1"/>
    </source>
</evidence>
<keyword evidence="4" id="KW-1185">Reference proteome</keyword>
<dbReference type="Pfam" id="PF00327">
    <property type="entry name" value="Ribosomal_L30"/>
    <property type="match status" value="1"/>
</dbReference>
<dbReference type="GO" id="GO:0022625">
    <property type="term" value="C:cytosolic large ribosomal subunit"/>
    <property type="evidence" value="ECO:0007669"/>
    <property type="project" value="TreeGrafter"/>
</dbReference>
<sequence>MEGSYGQKGKEYVKWAASMALGLGAGVPWVMCKQTDAPGDIVRLRLRKVFSGVFVKATEGVMEMLQKVEPYVTYGYGGNFLSFKFPFFFLPVNV</sequence>
<dbReference type="GO" id="GO:0003723">
    <property type="term" value="F:RNA binding"/>
    <property type="evidence" value="ECO:0007669"/>
    <property type="project" value="TreeGrafter"/>
</dbReference>
<dbReference type="GO" id="GO:0000463">
    <property type="term" value="P:maturation of LSU-rRNA from tricistronic rRNA transcript (SSU-rRNA, 5.8S rRNA, LSU-rRNA)"/>
    <property type="evidence" value="ECO:0007669"/>
    <property type="project" value="TreeGrafter"/>
</dbReference>
<dbReference type="InterPro" id="IPR036919">
    <property type="entry name" value="Ribo_uL30_ferredoxin-like_sf"/>
</dbReference>
<organism evidence="3 4">
    <name type="scientific">Hibiscus syriacus</name>
    <name type="common">Rose of Sharon</name>
    <dbReference type="NCBI Taxonomy" id="106335"/>
    <lineage>
        <taxon>Eukaryota</taxon>
        <taxon>Viridiplantae</taxon>
        <taxon>Streptophyta</taxon>
        <taxon>Embryophyta</taxon>
        <taxon>Tracheophyta</taxon>
        <taxon>Spermatophyta</taxon>
        <taxon>Magnoliopsida</taxon>
        <taxon>eudicotyledons</taxon>
        <taxon>Gunneridae</taxon>
        <taxon>Pentapetalae</taxon>
        <taxon>rosids</taxon>
        <taxon>malvids</taxon>
        <taxon>Malvales</taxon>
        <taxon>Malvaceae</taxon>
        <taxon>Malvoideae</taxon>
        <taxon>Hibiscus</taxon>
    </lineage>
</organism>
<evidence type="ECO:0000259" key="2">
    <source>
        <dbReference type="Pfam" id="PF00327"/>
    </source>
</evidence>
<dbReference type="Proteomes" id="UP000436088">
    <property type="component" value="Unassembled WGS sequence"/>
</dbReference>
<evidence type="ECO:0000256" key="1">
    <source>
        <dbReference type="ARBA" id="ARBA00007594"/>
    </source>
</evidence>
<comment type="caution">
    <text evidence="3">The sequence shown here is derived from an EMBL/GenBank/DDBJ whole genome shotgun (WGS) entry which is preliminary data.</text>
</comment>
<dbReference type="InterPro" id="IPR039699">
    <property type="entry name" value="Ribosomal_uL30"/>
</dbReference>
<reference evidence="3" key="1">
    <citation type="submission" date="2019-09" db="EMBL/GenBank/DDBJ databases">
        <title>Draft genome information of white flower Hibiscus syriacus.</title>
        <authorList>
            <person name="Kim Y.-M."/>
        </authorList>
    </citation>
    <scope>NUCLEOTIDE SEQUENCE [LARGE SCALE GENOMIC DNA]</scope>
    <source>
        <strain evidence="3">YM2019G1</strain>
    </source>
</reference>
<dbReference type="AlphaFoldDB" id="A0A6A3C4M8"/>
<feature type="domain" description="Large ribosomal subunit protein uL30-like ferredoxin-like fold" evidence="2">
    <location>
        <begin position="44"/>
        <end position="72"/>
    </location>
</feature>
<comment type="similarity">
    <text evidence="1">Belongs to the universal ribosomal protein uL30 family.</text>
</comment>
<dbReference type="PANTHER" id="PTHR11524:SF36">
    <property type="entry name" value="LARGE RIBOSOMAL SUBUNIT PROTEIN UL30Z"/>
    <property type="match status" value="1"/>
</dbReference>
<proteinExistence type="inferred from homology"/>
<dbReference type="InterPro" id="IPR016082">
    <property type="entry name" value="Ribosomal_uL30_ferredoxin-like"/>
</dbReference>
<dbReference type="GO" id="GO:0003735">
    <property type="term" value="F:structural constituent of ribosome"/>
    <property type="evidence" value="ECO:0007669"/>
    <property type="project" value="TreeGrafter"/>
</dbReference>
<accession>A0A6A3C4M8</accession>
<dbReference type="Gene3D" id="3.30.1390.20">
    <property type="entry name" value="Ribosomal protein L30, ferredoxin-like fold domain"/>
    <property type="match status" value="1"/>
</dbReference>
<name>A0A6A3C4M8_HIBSY</name>